<keyword evidence="2" id="KW-1185">Reference proteome</keyword>
<proteinExistence type="predicted"/>
<reference evidence="1 2" key="1">
    <citation type="submission" date="2014-06" db="EMBL/GenBank/DDBJ databases">
        <title>Evolutionary Origins and Diversification of the Mycorrhizal Mutualists.</title>
        <authorList>
            <consortium name="DOE Joint Genome Institute"/>
            <consortium name="Mycorrhizal Genomics Consortium"/>
            <person name="Kohler A."/>
            <person name="Kuo A."/>
            <person name="Nagy L.G."/>
            <person name="Floudas D."/>
            <person name="Copeland A."/>
            <person name="Barry K.W."/>
            <person name="Cichocki N."/>
            <person name="Veneault-Fourrey C."/>
            <person name="LaButti K."/>
            <person name="Lindquist E.A."/>
            <person name="Lipzen A."/>
            <person name="Lundell T."/>
            <person name="Morin E."/>
            <person name="Murat C."/>
            <person name="Riley R."/>
            <person name="Ohm R."/>
            <person name="Sun H."/>
            <person name="Tunlid A."/>
            <person name="Henrissat B."/>
            <person name="Grigoriev I.V."/>
            <person name="Hibbett D.S."/>
            <person name="Martin F."/>
        </authorList>
    </citation>
    <scope>NUCLEOTIDE SEQUENCE [LARGE SCALE GENOMIC DNA]</scope>
    <source>
        <strain evidence="1 2">SS14</strain>
    </source>
</reference>
<gene>
    <name evidence="1" type="ORF">M422DRAFT_254649</name>
</gene>
<sequence length="63" mass="7054">KALYRRALGYGGIKADEEAEADLVQASQLVKGDAAILSELEKVKQRKKAQREKEKKAYKSLFS</sequence>
<name>A0A0C9UGN7_SPHS4</name>
<accession>A0A0C9UGN7</accession>
<organism evidence="1 2">
    <name type="scientific">Sphaerobolus stellatus (strain SS14)</name>
    <dbReference type="NCBI Taxonomy" id="990650"/>
    <lineage>
        <taxon>Eukaryota</taxon>
        <taxon>Fungi</taxon>
        <taxon>Dikarya</taxon>
        <taxon>Basidiomycota</taxon>
        <taxon>Agaricomycotina</taxon>
        <taxon>Agaricomycetes</taxon>
        <taxon>Phallomycetidae</taxon>
        <taxon>Geastrales</taxon>
        <taxon>Sphaerobolaceae</taxon>
        <taxon>Sphaerobolus</taxon>
    </lineage>
</organism>
<dbReference type="EMBL" id="KN837131">
    <property type="protein sequence ID" value="KIJ42243.1"/>
    <property type="molecule type" value="Genomic_DNA"/>
</dbReference>
<dbReference type="Proteomes" id="UP000054279">
    <property type="component" value="Unassembled WGS sequence"/>
</dbReference>
<dbReference type="InterPro" id="IPR011990">
    <property type="entry name" value="TPR-like_helical_dom_sf"/>
</dbReference>
<protein>
    <submittedName>
        <fullName evidence="1">Uncharacterized protein</fullName>
    </submittedName>
</protein>
<dbReference type="AlphaFoldDB" id="A0A0C9UGN7"/>
<dbReference type="HOGENOM" id="CLU_2892266_0_0_1"/>
<dbReference type="Gene3D" id="1.25.40.10">
    <property type="entry name" value="Tetratricopeptide repeat domain"/>
    <property type="match status" value="1"/>
</dbReference>
<evidence type="ECO:0000313" key="1">
    <source>
        <dbReference type="EMBL" id="KIJ42243.1"/>
    </source>
</evidence>
<evidence type="ECO:0000313" key="2">
    <source>
        <dbReference type="Proteomes" id="UP000054279"/>
    </source>
</evidence>
<feature type="non-terminal residue" evidence="1">
    <location>
        <position position="1"/>
    </location>
</feature>